<dbReference type="InterPro" id="IPR019734">
    <property type="entry name" value="TPR_rpt"/>
</dbReference>
<evidence type="ECO:0008006" key="4">
    <source>
        <dbReference type="Google" id="ProtNLM"/>
    </source>
</evidence>
<dbReference type="AlphaFoldDB" id="A0A2M9Z9Z1"/>
<evidence type="ECO:0000313" key="2">
    <source>
        <dbReference type="EMBL" id="PJZ65213.1"/>
    </source>
</evidence>
<accession>A0A2M9Z9Z1</accession>
<reference evidence="2 3" key="1">
    <citation type="submission" date="2017-07" db="EMBL/GenBank/DDBJ databases">
        <title>Leptospira spp. isolated from tropical soils.</title>
        <authorList>
            <person name="Thibeaux R."/>
            <person name="Iraola G."/>
            <person name="Ferres I."/>
            <person name="Bierque E."/>
            <person name="Girault D."/>
            <person name="Soupe-Gilbert M.-E."/>
            <person name="Picardeau M."/>
            <person name="Goarant C."/>
        </authorList>
    </citation>
    <scope>NUCLEOTIDE SEQUENCE [LARGE SCALE GENOMIC DNA]</scope>
    <source>
        <strain evidence="2 3">FH2-C-A2</strain>
    </source>
</reference>
<gene>
    <name evidence="2" type="ORF">CH371_14970</name>
</gene>
<organism evidence="2 3">
    <name type="scientific">Leptospira wolffii</name>
    <dbReference type="NCBI Taxonomy" id="409998"/>
    <lineage>
        <taxon>Bacteria</taxon>
        <taxon>Pseudomonadati</taxon>
        <taxon>Spirochaetota</taxon>
        <taxon>Spirochaetia</taxon>
        <taxon>Leptospirales</taxon>
        <taxon>Leptospiraceae</taxon>
        <taxon>Leptospira</taxon>
    </lineage>
</organism>
<comment type="caution">
    <text evidence="2">The sequence shown here is derived from an EMBL/GenBank/DDBJ whole genome shotgun (WGS) entry which is preliminary data.</text>
</comment>
<feature type="chain" id="PRO_5014793271" description="Tetratricopeptide repeat protein" evidence="1">
    <location>
        <begin position="22"/>
        <end position="503"/>
    </location>
</feature>
<dbReference type="InterPro" id="IPR011990">
    <property type="entry name" value="TPR-like_helical_dom_sf"/>
</dbReference>
<dbReference type="SUPFAM" id="SSF48452">
    <property type="entry name" value="TPR-like"/>
    <property type="match status" value="1"/>
</dbReference>
<proteinExistence type="predicted"/>
<feature type="signal peptide" evidence="1">
    <location>
        <begin position="1"/>
        <end position="21"/>
    </location>
</feature>
<dbReference type="Proteomes" id="UP000231912">
    <property type="component" value="Unassembled WGS sequence"/>
</dbReference>
<keyword evidence="1" id="KW-0732">Signal</keyword>
<evidence type="ECO:0000256" key="1">
    <source>
        <dbReference type="SAM" id="SignalP"/>
    </source>
</evidence>
<protein>
    <recommendedName>
        <fullName evidence="4">Tetratricopeptide repeat protein</fullName>
    </recommendedName>
</protein>
<dbReference type="Pfam" id="PF13174">
    <property type="entry name" value="TPR_6"/>
    <property type="match status" value="1"/>
</dbReference>
<evidence type="ECO:0000313" key="3">
    <source>
        <dbReference type="Proteomes" id="UP000231912"/>
    </source>
</evidence>
<dbReference type="Gene3D" id="1.25.40.10">
    <property type="entry name" value="Tetratricopeptide repeat domain"/>
    <property type="match status" value="1"/>
</dbReference>
<dbReference type="EMBL" id="NPDT01000006">
    <property type="protein sequence ID" value="PJZ65213.1"/>
    <property type="molecule type" value="Genomic_DNA"/>
</dbReference>
<sequence>MKSNLILILSFLSILTGPAYSFTVGVADIKTFDPNTDVGRISDSLQQEIQKGKQAVVRDRKSIESLLEYFDECSAGIRKCSSDSSPDIKGLDVIVFAELFRTPLGYSLSVRAVRESSWTVFAVSQVSGKDPEDLIREAGAEINESFRAVNKGKIPLNDSDSISGKYTLAIHEIRMANEDAERANLGGRMDSVLGSVFGKKSNFILVERARTADLAEEKKLSLSGLARTNRKEFEIRGITHFLTGSLKVFDGIYVLSYQINSVKTGLPILSDIVEWSDEKELEIASNELVKSANRKIFEENGKLFVHSCDVKDAIVTLEKQGGGVPDELGHCPIGIEDLPPGKYVLSFYSEEKDTLTMQIEIRPTETVSLDSIRLPPIDLSLLKEASDLEYQENYQRSLEKYRAFYGKYPKHRLSSYALYREGFILQINLHKYDEGKAVLQEVLNRNPDASIRTEAYYGIALGLRKQGLTEDGDRILKMLAEEYPGSIAAEAAKECLTTRSCSL</sequence>
<name>A0A2M9Z9Z1_9LEPT</name>
<dbReference type="RefSeq" id="WP_100759601.1">
    <property type="nucleotide sequence ID" value="NZ_NPDT01000006.1"/>
</dbReference>